<comment type="caution">
    <text evidence="1">The sequence shown here is derived from an EMBL/GenBank/DDBJ whole genome shotgun (WGS) entry which is preliminary data.</text>
</comment>
<sequence>MYTATLITFLKNKTKAASLRNRNEPKLYGKKVNGIATSRSFPVLDGEQHDIKYFTEEFLNAVSSLETDHWVPNNITNTTRFVTVRDLCKDHSPLKEAVNRVIDRDYPNANQQTNNAVPNLVKKAVFELTKQANAGEKRESS</sequence>
<dbReference type="AlphaFoldDB" id="K0R740"/>
<accession>K0R740</accession>
<name>K0R740_THAOC</name>
<dbReference type="Proteomes" id="UP000266841">
    <property type="component" value="Unassembled WGS sequence"/>
</dbReference>
<protein>
    <submittedName>
        <fullName evidence="1">Uncharacterized protein</fullName>
    </submittedName>
</protein>
<gene>
    <name evidence="1" type="ORF">THAOC_36928</name>
</gene>
<dbReference type="EMBL" id="AGNL01049582">
    <property type="protein sequence ID" value="EJK44521.1"/>
    <property type="molecule type" value="Genomic_DNA"/>
</dbReference>
<proteinExistence type="predicted"/>
<organism evidence="1 2">
    <name type="scientific">Thalassiosira oceanica</name>
    <name type="common">Marine diatom</name>
    <dbReference type="NCBI Taxonomy" id="159749"/>
    <lineage>
        <taxon>Eukaryota</taxon>
        <taxon>Sar</taxon>
        <taxon>Stramenopiles</taxon>
        <taxon>Ochrophyta</taxon>
        <taxon>Bacillariophyta</taxon>
        <taxon>Coscinodiscophyceae</taxon>
        <taxon>Thalassiosirophycidae</taxon>
        <taxon>Thalassiosirales</taxon>
        <taxon>Thalassiosiraceae</taxon>
        <taxon>Thalassiosira</taxon>
    </lineage>
</organism>
<reference evidence="1 2" key="1">
    <citation type="journal article" date="2012" name="Genome Biol.">
        <title>Genome and low-iron response of an oceanic diatom adapted to chronic iron limitation.</title>
        <authorList>
            <person name="Lommer M."/>
            <person name="Specht M."/>
            <person name="Roy A.S."/>
            <person name="Kraemer L."/>
            <person name="Andreson R."/>
            <person name="Gutowska M.A."/>
            <person name="Wolf J."/>
            <person name="Bergner S.V."/>
            <person name="Schilhabel M.B."/>
            <person name="Klostermeier U.C."/>
            <person name="Beiko R.G."/>
            <person name="Rosenstiel P."/>
            <person name="Hippler M."/>
            <person name="Laroche J."/>
        </authorList>
    </citation>
    <scope>NUCLEOTIDE SEQUENCE [LARGE SCALE GENOMIC DNA]</scope>
    <source>
        <strain evidence="1 2">CCMP1005</strain>
    </source>
</reference>
<evidence type="ECO:0000313" key="2">
    <source>
        <dbReference type="Proteomes" id="UP000266841"/>
    </source>
</evidence>
<keyword evidence="2" id="KW-1185">Reference proteome</keyword>
<evidence type="ECO:0000313" key="1">
    <source>
        <dbReference type="EMBL" id="EJK44521.1"/>
    </source>
</evidence>